<dbReference type="RefSeq" id="WP_235894944.1">
    <property type="nucleotide sequence ID" value="NZ_JACIEX010000015.1"/>
</dbReference>
<dbReference type="AlphaFoldDB" id="A0AB34YX93"/>
<dbReference type="Proteomes" id="UP000553980">
    <property type="component" value="Unassembled WGS sequence"/>
</dbReference>
<sequence>MSDTVNQARTFEVLTAEPVRSRRPPRDWSDDAECFVGCGNKAGSIMCRDAGEPCDLPACKGDFYRGETQRAGNLCRASPGRKGRLMVATKEVDSCGSQLRGP</sequence>
<dbReference type="EMBL" id="JACIEX010000015">
    <property type="protein sequence ID" value="MBB4095923.1"/>
    <property type="molecule type" value="Genomic_DNA"/>
</dbReference>
<organism evidence="1 2">
    <name type="scientific">Brucella pecoris</name>
    <dbReference type="NCBI Taxonomy" id="867683"/>
    <lineage>
        <taxon>Bacteria</taxon>
        <taxon>Pseudomonadati</taxon>
        <taxon>Pseudomonadota</taxon>
        <taxon>Alphaproteobacteria</taxon>
        <taxon>Hyphomicrobiales</taxon>
        <taxon>Brucellaceae</taxon>
        <taxon>Brucella/Ochrobactrum group</taxon>
        <taxon>Brucella</taxon>
    </lineage>
</organism>
<comment type="caution">
    <text evidence="1">The sequence shown here is derived from an EMBL/GenBank/DDBJ whole genome shotgun (WGS) entry which is preliminary data.</text>
</comment>
<name>A0AB34YX93_9HYPH</name>
<proteinExistence type="predicted"/>
<protein>
    <submittedName>
        <fullName evidence="1">Uncharacterized protein</fullName>
    </submittedName>
</protein>
<keyword evidence="2" id="KW-1185">Reference proteome</keyword>
<gene>
    <name evidence="1" type="ORF">GGQ79_004476</name>
</gene>
<reference evidence="1 2" key="1">
    <citation type="submission" date="2020-08" db="EMBL/GenBank/DDBJ databases">
        <title>Genomic Encyclopedia of Type Strains, Phase IV (KMG-IV): sequencing the most valuable type-strain genomes for metagenomic binning, comparative biology and taxonomic classification.</title>
        <authorList>
            <person name="Goeker M."/>
        </authorList>
    </citation>
    <scope>NUCLEOTIDE SEQUENCE [LARGE SCALE GENOMIC DNA]</scope>
    <source>
        <strain evidence="1 2">DSM 23868</strain>
    </source>
</reference>
<evidence type="ECO:0000313" key="2">
    <source>
        <dbReference type="Proteomes" id="UP000553980"/>
    </source>
</evidence>
<evidence type="ECO:0000313" key="1">
    <source>
        <dbReference type="EMBL" id="MBB4095923.1"/>
    </source>
</evidence>
<accession>A0AB34YX93</accession>